<dbReference type="Pfam" id="PF12146">
    <property type="entry name" value="Hydrolase_4"/>
    <property type="match status" value="1"/>
</dbReference>
<proteinExistence type="predicted"/>
<accession>A0ABS1FV63</accession>
<dbReference type="RefSeq" id="WP_200245673.1">
    <property type="nucleotide sequence ID" value="NZ_JAENHK010000010.1"/>
</dbReference>
<reference evidence="3" key="1">
    <citation type="submission" date="2021-01" db="EMBL/GenBank/DDBJ databases">
        <title>Genome public.</title>
        <authorList>
            <person name="Liu C."/>
            <person name="Sun Q."/>
        </authorList>
    </citation>
    <scope>NUCLEOTIDE SEQUENCE [LARGE SCALE GENOMIC DNA]</scope>
    <source>
        <strain evidence="3">YIM B02567</strain>
    </source>
</reference>
<dbReference type="EMBL" id="JAENHK010000010">
    <property type="protein sequence ID" value="MBK1896233.1"/>
    <property type="molecule type" value="Genomic_DNA"/>
</dbReference>
<gene>
    <name evidence="2" type="ORF">JHL15_10755</name>
</gene>
<protein>
    <submittedName>
        <fullName evidence="2">Alpha/beta fold hydrolase</fullName>
    </submittedName>
</protein>
<dbReference type="InterPro" id="IPR029058">
    <property type="entry name" value="AB_hydrolase_fold"/>
</dbReference>
<dbReference type="GO" id="GO:0016787">
    <property type="term" value="F:hydrolase activity"/>
    <property type="evidence" value="ECO:0007669"/>
    <property type="project" value="UniProtKB-KW"/>
</dbReference>
<organism evidence="2 3">
    <name type="scientific">Chryseobacterium paridis</name>
    <dbReference type="NCBI Taxonomy" id="2800328"/>
    <lineage>
        <taxon>Bacteria</taxon>
        <taxon>Pseudomonadati</taxon>
        <taxon>Bacteroidota</taxon>
        <taxon>Flavobacteriia</taxon>
        <taxon>Flavobacteriales</taxon>
        <taxon>Weeksellaceae</taxon>
        <taxon>Chryseobacterium group</taxon>
        <taxon>Chryseobacterium</taxon>
    </lineage>
</organism>
<evidence type="ECO:0000259" key="1">
    <source>
        <dbReference type="Pfam" id="PF12146"/>
    </source>
</evidence>
<evidence type="ECO:0000313" key="3">
    <source>
        <dbReference type="Proteomes" id="UP000628669"/>
    </source>
</evidence>
<dbReference type="Proteomes" id="UP000628669">
    <property type="component" value="Unassembled WGS sequence"/>
</dbReference>
<dbReference type="InterPro" id="IPR017208">
    <property type="entry name" value="UCP037442_abhydr"/>
</dbReference>
<dbReference type="InterPro" id="IPR022742">
    <property type="entry name" value="Hydrolase_4"/>
</dbReference>
<keyword evidence="2" id="KW-0378">Hydrolase</keyword>
<keyword evidence="3" id="KW-1185">Reference proteome</keyword>
<comment type="caution">
    <text evidence="2">The sequence shown here is derived from an EMBL/GenBank/DDBJ whole genome shotgun (WGS) entry which is preliminary data.</text>
</comment>
<dbReference type="SUPFAM" id="SSF53474">
    <property type="entry name" value="alpha/beta-Hydrolases"/>
    <property type="match status" value="1"/>
</dbReference>
<sequence length="278" mass="31628">MKTVEITTDKGYSISANIYEVPESKNTLIISSATGVKQSYYKKFAEFIAQTGISVITFDYLGIGKSLKQPLKNLKNNTVDWSKTDLSSVIAYVEKYNPGTKITLLGHSIGGQLIGLSPSSTAAHKIILVAAQSGYWKFWNGFQKYKLWSYWKAFFPLLIKMFGYLPSKRISGMENLPKNVANQWGSWCLSPNYLFDHIEEQNLFFKNITAPLTSISIENDHFAPRKAVEWLAGKYENASVKRIHLMAKDFNTNDIGHFGIFRDKFKDNIWPLLLKEID</sequence>
<feature type="domain" description="Serine aminopeptidase S33" evidence="1">
    <location>
        <begin position="24"/>
        <end position="136"/>
    </location>
</feature>
<name>A0ABS1FV63_9FLAO</name>
<dbReference type="Gene3D" id="3.40.50.1820">
    <property type="entry name" value="alpha/beta hydrolase"/>
    <property type="match status" value="1"/>
</dbReference>
<dbReference type="PIRSF" id="PIRSF037442">
    <property type="entry name" value="UCP037442_abhydr"/>
    <property type="match status" value="1"/>
</dbReference>
<evidence type="ECO:0000313" key="2">
    <source>
        <dbReference type="EMBL" id="MBK1896233.1"/>
    </source>
</evidence>